<evidence type="ECO:0000313" key="5">
    <source>
        <dbReference type="Proteomes" id="UP000664521"/>
    </source>
</evidence>
<evidence type="ECO:0008006" key="6">
    <source>
        <dbReference type="Google" id="ProtNLM"/>
    </source>
</evidence>
<feature type="region of interest" description="Disordered" evidence="3">
    <location>
        <begin position="746"/>
        <end position="900"/>
    </location>
</feature>
<dbReference type="SMART" id="SM00028">
    <property type="entry name" value="TPR"/>
    <property type="match status" value="6"/>
</dbReference>
<dbReference type="PANTHER" id="PTHR23083:SF464">
    <property type="entry name" value="TETRATRICOPEPTIDE REPEAT DOMAIN 7, ISOFORM A"/>
    <property type="match status" value="1"/>
</dbReference>
<dbReference type="InterPro" id="IPR051722">
    <property type="entry name" value="Endocytosis_PI4K-reg_protein"/>
</dbReference>
<protein>
    <recommendedName>
        <fullName evidence="6">Filamentation protein</fullName>
    </recommendedName>
</protein>
<evidence type="ECO:0000256" key="3">
    <source>
        <dbReference type="SAM" id="MobiDB-lite"/>
    </source>
</evidence>
<dbReference type="EMBL" id="CAJPDS010000031">
    <property type="protein sequence ID" value="CAF9922799.1"/>
    <property type="molecule type" value="Genomic_DNA"/>
</dbReference>
<feature type="compositionally biased region" description="Polar residues" evidence="3">
    <location>
        <begin position="751"/>
        <end position="763"/>
    </location>
</feature>
<dbReference type="SUPFAM" id="SSF48452">
    <property type="entry name" value="TPR-like"/>
    <property type="match status" value="1"/>
</dbReference>
<name>A0A8H3FFY9_9LECA</name>
<feature type="region of interest" description="Disordered" evidence="3">
    <location>
        <begin position="919"/>
        <end position="975"/>
    </location>
</feature>
<feature type="region of interest" description="Disordered" evidence="3">
    <location>
        <begin position="616"/>
        <end position="636"/>
    </location>
</feature>
<evidence type="ECO:0000256" key="1">
    <source>
        <dbReference type="ARBA" id="ARBA00002550"/>
    </source>
</evidence>
<feature type="compositionally biased region" description="Polar residues" evidence="3">
    <location>
        <begin position="858"/>
        <end position="893"/>
    </location>
</feature>
<keyword evidence="5" id="KW-1185">Reference proteome</keyword>
<comment type="function">
    <text evidence="1">Involved in endocytosis.</text>
</comment>
<comment type="caution">
    <text evidence="4">The sequence shown here is derived from an EMBL/GenBank/DDBJ whole genome shotgun (WGS) entry which is preliminary data.</text>
</comment>
<dbReference type="Proteomes" id="UP000664521">
    <property type="component" value="Unassembled WGS sequence"/>
</dbReference>
<feature type="compositionally biased region" description="Polar residues" evidence="3">
    <location>
        <begin position="949"/>
        <end position="959"/>
    </location>
</feature>
<dbReference type="Gene3D" id="1.25.40.10">
    <property type="entry name" value="Tetratricopeptide repeat domain"/>
    <property type="match status" value="2"/>
</dbReference>
<proteinExistence type="inferred from homology"/>
<reference evidence="4" key="1">
    <citation type="submission" date="2021-03" db="EMBL/GenBank/DDBJ databases">
        <authorList>
            <person name="Tagirdzhanova G."/>
        </authorList>
    </citation>
    <scope>NUCLEOTIDE SEQUENCE</scope>
</reference>
<comment type="similarity">
    <text evidence="2">Belongs to the YPP1 family.</text>
</comment>
<feature type="compositionally biased region" description="Basic residues" evidence="3">
    <location>
        <begin position="829"/>
        <end position="846"/>
    </location>
</feature>
<feature type="compositionally biased region" description="Polar residues" evidence="3">
    <location>
        <begin position="779"/>
        <end position="805"/>
    </location>
</feature>
<sequence length="1215" mass="133413">MSKRISSCLDIGNVKARTMTHREPDKAQRYLDLLDTARCNGRWGEVPELARKVEKHAPSRQCLALTARTESHVASASLQQTRTNSASLATSSLSRQIPALLTAIENERTFLENALEAQVCLGWIHWSIGEPSLALSRIPSDISKKNEQLAKESRPLSGWTHVCIIKGAYIRGIAQEQTGKSRAAIETYKSILSQISYVDMTVDNSPEHRLWAERLLSRYCALITSYVKSRSQALDSLLSPTSPIPASSILPPFRAWAKLLVSEPDYGTKNSQSNESGPPRRQIWQMYHNTLSTLLQYRNSYESKHRKESAKSTTAAFDHRFLFDSKLAQYAELKRVEVAYENLLLGQVGFPKANTANIEVESWVDEVMSNWFLVTGSDWGDENLEKGGRVAVSQRVLAILYRAATRTFHSTKILRHLFTLHTALAEFELAVKALDSYLEIVARGKARTEKSGEPEIGLDDDSTVLFTAATGIRILCVYGGRKEAKRSLEIAGLVDNWLVKHRTDLVRQPVQSAEDVPPDLVDQPNRASAPVSGISVAAAHRALGLSRVRYSRLTYRPTERAELLDQAISDFQTASEPRLVQASDVETLYDLALALAEKRDVDASIESVKNAISAATSELEGASDDDSTDGQDDSPLKQSPWKRALLFKSWHLLSLLLTAKQKFDPAVKSCEAALELYGGNPTLYGNQKPNSLLTTLGVFERIGIVELKMTQLALVEVIDGPEEAVNASGELLHLYAKLFQHTEPPAAKMSPASTVSPPESANSAPRGLRASVFGRSHGFGSSNRKSQLVTGATGSDSADSQTSPHGTRAAPTIQVTCDSAGNPPQEPRHHQHFTHHESKKLHKRDSRKSIGTVRKDQNSSPPRLSTAKSTKQPNHNLPSRSRPSTANSSNQRSIDSDPYASDEVGVAVSYNGYSTNNGPPAGLNGASAVGSLPPTSQKKNHASPHSFPKPSTDQDLDSSPNFNNPPPPIPEPIFNQLDTKRHSLTLLVKIWCLMAALYRRASMATDAAASLVEAETYVRSIETMVVKQHGSSNDTLTAPGWGSAKAVAELWADILAEKAMLLLFKSETKEATAVYEKALLWWPNHPSAIVGLCNLLLDVYSKSQPHLESPPSFPELKIQIKLSTTPNDPKPLAPTKKKTNSTEFLAHLAARDRAYGLLSTLTKSGQGWDCSEAWMALARAYELSGQVDKAKEALWWVVELEEGRGIREWDVAGGW</sequence>
<gene>
    <name evidence="4" type="ORF">HETSPECPRED_005153</name>
</gene>
<evidence type="ECO:0000256" key="2">
    <source>
        <dbReference type="ARBA" id="ARBA00038251"/>
    </source>
</evidence>
<feature type="compositionally biased region" description="Acidic residues" evidence="3">
    <location>
        <begin position="621"/>
        <end position="632"/>
    </location>
</feature>
<dbReference type="AlphaFoldDB" id="A0A8H3FFY9"/>
<evidence type="ECO:0000313" key="4">
    <source>
        <dbReference type="EMBL" id="CAF9922799.1"/>
    </source>
</evidence>
<dbReference type="OrthoDB" id="29013at2759"/>
<accession>A0A8H3FFY9</accession>
<organism evidence="4 5">
    <name type="scientific">Heterodermia speciosa</name>
    <dbReference type="NCBI Taxonomy" id="116794"/>
    <lineage>
        <taxon>Eukaryota</taxon>
        <taxon>Fungi</taxon>
        <taxon>Dikarya</taxon>
        <taxon>Ascomycota</taxon>
        <taxon>Pezizomycotina</taxon>
        <taxon>Lecanoromycetes</taxon>
        <taxon>OSLEUM clade</taxon>
        <taxon>Lecanoromycetidae</taxon>
        <taxon>Caliciales</taxon>
        <taxon>Physciaceae</taxon>
        <taxon>Heterodermia</taxon>
    </lineage>
</organism>
<dbReference type="PANTHER" id="PTHR23083">
    <property type="entry name" value="TETRATRICOPEPTIDE REPEAT PROTEIN, TPR"/>
    <property type="match status" value="1"/>
</dbReference>
<dbReference type="InterPro" id="IPR011990">
    <property type="entry name" value="TPR-like_helical_dom_sf"/>
</dbReference>
<dbReference type="InterPro" id="IPR019734">
    <property type="entry name" value="TPR_rpt"/>
</dbReference>